<keyword evidence="6" id="KW-0813">Transport</keyword>
<evidence type="ECO:0000256" key="8">
    <source>
        <dbReference type="ARBA" id="ARBA00022692"/>
    </source>
</evidence>
<dbReference type="InterPro" id="IPR003849">
    <property type="entry name" value="Preprotein_translocase_YajC"/>
</dbReference>
<comment type="subunit">
    <text evidence="4">Part of the SecDF-YidC-YajC translocase complex. The SecDF-YidC-YajC translocase forms a supercomplex with SecYEG, called the holo-translocon (HTL).</text>
</comment>
<evidence type="ECO:0000256" key="4">
    <source>
        <dbReference type="ARBA" id="ARBA00011718"/>
    </source>
</evidence>
<comment type="subcellular location">
    <subcellularLocation>
        <location evidence="2">Cell membrane</location>
        <topology evidence="2">Single-pass membrane protein</topology>
    </subcellularLocation>
</comment>
<comment type="function">
    <text evidence="1">The SecYEG-SecDF-YajC-YidC holo-translocon (HTL) protein secretase/insertase is a supercomplex required for protein secretion, insertion of proteins into membranes, and assembly of membrane protein complexes. While the SecYEG complex is essential for assembly of a number of proteins and complexes, the SecDF-YajC-YidC subcomplex facilitates these functions.</text>
</comment>
<proteinExistence type="inferred from homology"/>
<organism evidence="14 15">
    <name type="scientific">Novosphingobium anseongense</name>
    <dbReference type="NCBI Taxonomy" id="3133436"/>
    <lineage>
        <taxon>Bacteria</taxon>
        <taxon>Pseudomonadati</taxon>
        <taxon>Pseudomonadota</taxon>
        <taxon>Alphaproteobacteria</taxon>
        <taxon>Sphingomonadales</taxon>
        <taxon>Sphingomonadaceae</taxon>
        <taxon>Novosphingobium</taxon>
    </lineage>
</organism>
<reference evidence="14 15" key="1">
    <citation type="submission" date="2024-03" db="EMBL/GenBank/DDBJ databases">
        <authorList>
            <person name="Jo J.-H."/>
        </authorList>
    </citation>
    <scope>NUCLEOTIDE SEQUENCE [LARGE SCALE GENOMIC DNA]</scope>
    <source>
        <strain evidence="14 15">PS1R-30</strain>
    </source>
</reference>
<feature type="transmembrane region" description="Helical" evidence="13">
    <location>
        <begin position="20"/>
        <end position="40"/>
    </location>
</feature>
<gene>
    <name evidence="14" type="primary">yajC</name>
    <name evidence="14" type="ORF">WG901_02825</name>
</gene>
<dbReference type="RefSeq" id="WP_339585496.1">
    <property type="nucleotide sequence ID" value="NZ_JBBHJZ010000001.1"/>
</dbReference>
<name>A0ABU8RR67_9SPHN</name>
<evidence type="ECO:0000256" key="11">
    <source>
        <dbReference type="ARBA" id="ARBA00023010"/>
    </source>
</evidence>
<keyword evidence="9" id="KW-0653">Protein transport</keyword>
<keyword evidence="11" id="KW-0811">Translocation</keyword>
<dbReference type="SMART" id="SM01323">
    <property type="entry name" value="YajC"/>
    <property type="match status" value="1"/>
</dbReference>
<comment type="caution">
    <text evidence="14">The sequence shown here is derived from an EMBL/GenBank/DDBJ whole genome shotgun (WGS) entry which is preliminary data.</text>
</comment>
<evidence type="ECO:0000256" key="3">
    <source>
        <dbReference type="ARBA" id="ARBA00006742"/>
    </source>
</evidence>
<dbReference type="Pfam" id="PF02699">
    <property type="entry name" value="YajC"/>
    <property type="match status" value="1"/>
</dbReference>
<dbReference type="PANTHER" id="PTHR33909">
    <property type="entry name" value="SEC TRANSLOCON ACCESSORY COMPLEX SUBUNIT YAJC"/>
    <property type="match status" value="1"/>
</dbReference>
<evidence type="ECO:0000256" key="10">
    <source>
        <dbReference type="ARBA" id="ARBA00022989"/>
    </source>
</evidence>
<dbReference type="NCBIfam" id="TIGR00739">
    <property type="entry name" value="yajC"/>
    <property type="match status" value="1"/>
</dbReference>
<evidence type="ECO:0000256" key="6">
    <source>
        <dbReference type="ARBA" id="ARBA00022448"/>
    </source>
</evidence>
<evidence type="ECO:0000256" key="12">
    <source>
        <dbReference type="ARBA" id="ARBA00023136"/>
    </source>
</evidence>
<accession>A0ABU8RR67</accession>
<evidence type="ECO:0000256" key="7">
    <source>
        <dbReference type="ARBA" id="ARBA00022475"/>
    </source>
</evidence>
<evidence type="ECO:0000256" key="13">
    <source>
        <dbReference type="SAM" id="Phobius"/>
    </source>
</evidence>
<keyword evidence="10 13" id="KW-1133">Transmembrane helix</keyword>
<sequence length="112" mass="12008">MSSSILDILQAAAPAAGEPPAWVTFMPFVGMAVIFWFFILRPQMRQQKAHRDKIAAIKRGDQVLTGGGFVGKVVKIDEQYAEIELAPNVKVKALKSTITDIVGPGGSAPAND</sequence>
<keyword evidence="8 13" id="KW-0812">Transmembrane</keyword>
<dbReference type="Proteomes" id="UP001361239">
    <property type="component" value="Unassembled WGS sequence"/>
</dbReference>
<keyword evidence="12 13" id="KW-0472">Membrane</keyword>
<keyword evidence="7" id="KW-1003">Cell membrane</keyword>
<dbReference type="PRINTS" id="PR01853">
    <property type="entry name" value="YAJCTRNLCASE"/>
</dbReference>
<evidence type="ECO:0000256" key="1">
    <source>
        <dbReference type="ARBA" id="ARBA00002061"/>
    </source>
</evidence>
<evidence type="ECO:0000313" key="14">
    <source>
        <dbReference type="EMBL" id="MEJ5975554.1"/>
    </source>
</evidence>
<evidence type="ECO:0000256" key="5">
    <source>
        <dbReference type="ARBA" id="ARBA00014962"/>
    </source>
</evidence>
<protein>
    <recommendedName>
        <fullName evidence="5">Sec translocon accessory complex subunit YajC</fullName>
    </recommendedName>
</protein>
<dbReference type="PANTHER" id="PTHR33909:SF1">
    <property type="entry name" value="SEC TRANSLOCON ACCESSORY COMPLEX SUBUNIT YAJC"/>
    <property type="match status" value="1"/>
</dbReference>
<keyword evidence="15" id="KW-1185">Reference proteome</keyword>
<evidence type="ECO:0000313" key="15">
    <source>
        <dbReference type="Proteomes" id="UP001361239"/>
    </source>
</evidence>
<comment type="similarity">
    <text evidence="3">Belongs to the YajC family.</text>
</comment>
<evidence type="ECO:0000256" key="2">
    <source>
        <dbReference type="ARBA" id="ARBA00004162"/>
    </source>
</evidence>
<dbReference type="EMBL" id="JBBHJZ010000001">
    <property type="protein sequence ID" value="MEJ5975554.1"/>
    <property type="molecule type" value="Genomic_DNA"/>
</dbReference>
<evidence type="ECO:0000256" key="9">
    <source>
        <dbReference type="ARBA" id="ARBA00022927"/>
    </source>
</evidence>